<evidence type="ECO:0000256" key="1">
    <source>
        <dbReference type="ARBA" id="ARBA00004651"/>
    </source>
</evidence>
<keyword evidence="7 8" id="KW-0472">Membrane</keyword>
<dbReference type="EMBL" id="CP063982">
    <property type="protein sequence ID" value="UOD50363.1"/>
    <property type="molecule type" value="Genomic_DNA"/>
</dbReference>
<evidence type="ECO:0000256" key="7">
    <source>
        <dbReference type="ARBA" id="ARBA00023136"/>
    </source>
</evidence>
<comment type="subcellular location">
    <subcellularLocation>
        <location evidence="1 8">Cell membrane</location>
        <topology evidence="1 8">Multi-pass membrane protein</topology>
    </subcellularLocation>
</comment>
<evidence type="ECO:0000256" key="3">
    <source>
        <dbReference type="ARBA" id="ARBA00022448"/>
    </source>
</evidence>
<keyword evidence="3" id="KW-0813">Transport</keyword>
<reference evidence="9 10" key="1">
    <citation type="submission" date="2020-11" db="EMBL/GenBank/DDBJ databases">
        <title>Algicoccus daihaiensis sp.nov., isolated from Daihai Lake in Inner Mongolia.</title>
        <authorList>
            <person name="Kai J."/>
        </authorList>
    </citation>
    <scope>NUCLEOTIDE SEQUENCE [LARGE SCALE GENOMIC DNA]</scope>
    <source>
        <strain evidence="10">f23</strain>
    </source>
</reference>
<evidence type="ECO:0000313" key="10">
    <source>
        <dbReference type="Proteomes" id="UP000831607"/>
    </source>
</evidence>
<dbReference type="InterPro" id="IPR052017">
    <property type="entry name" value="TSUP"/>
</dbReference>
<proteinExistence type="inferred from homology"/>
<feature type="transmembrane region" description="Helical" evidence="8">
    <location>
        <begin position="38"/>
        <end position="60"/>
    </location>
</feature>
<dbReference type="InterPro" id="IPR002781">
    <property type="entry name" value="TM_pro_TauE-like"/>
</dbReference>
<evidence type="ECO:0000256" key="4">
    <source>
        <dbReference type="ARBA" id="ARBA00022475"/>
    </source>
</evidence>
<evidence type="ECO:0000256" key="6">
    <source>
        <dbReference type="ARBA" id="ARBA00022989"/>
    </source>
</evidence>
<name>A0ABY4AJW5_9BURK</name>
<dbReference type="Pfam" id="PF01925">
    <property type="entry name" value="TauE"/>
    <property type="match status" value="1"/>
</dbReference>
<feature type="transmembrane region" description="Helical" evidence="8">
    <location>
        <begin position="203"/>
        <end position="225"/>
    </location>
</feature>
<keyword evidence="10" id="KW-1185">Reference proteome</keyword>
<evidence type="ECO:0000313" key="9">
    <source>
        <dbReference type="EMBL" id="UOD50363.1"/>
    </source>
</evidence>
<evidence type="ECO:0000256" key="5">
    <source>
        <dbReference type="ARBA" id="ARBA00022692"/>
    </source>
</evidence>
<organism evidence="9 10">
    <name type="scientific">Orrella daihaiensis</name>
    <dbReference type="NCBI Taxonomy" id="2782176"/>
    <lineage>
        <taxon>Bacteria</taxon>
        <taxon>Pseudomonadati</taxon>
        <taxon>Pseudomonadota</taxon>
        <taxon>Betaproteobacteria</taxon>
        <taxon>Burkholderiales</taxon>
        <taxon>Alcaligenaceae</taxon>
        <taxon>Orrella</taxon>
    </lineage>
</organism>
<protein>
    <recommendedName>
        <fullName evidence="8">Probable membrane transporter protein</fullName>
    </recommendedName>
</protein>
<feature type="transmembrane region" description="Helical" evidence="8">
    <location>
        <begin position="110"/>
        <end position="128"/>
    </location>
</feature>
<feature type="transmembrane region" description="Helical" evidence="8">
    <location>
        <begin position="237"/>
        <end position="252"/>
    </location>
</feature>
<feature type="transmembrane region" description="Helical" evidence="8">
    <location>
        <begin position="6"/>
        <end position="26"/>
    </location>
</feature>
<keyword evidence="5 8" id="KW-0812">Transmembrane</keyword>
<dbReference type="Proteomes" id="UP000831607">
    <property type="component" value="Chromosome"/>
</dbReference>
<evidence type="ECO:0000256" key="2">
    <source>
        <dbReference type="ARBA" id="ARBA00009142"/>
    </source>
</evidence>
<keyword evidence="4 8" id="KW-1003">Cell membrane</keyword>
<comment type="similarity">
    <text evidence="2 8">Belongs to the 4-toluene sulfonate uptake permease (TSUP) (TC 2.A.102) family.</text>
</comment>
<sequence>MAEYWAQLYPSTTMLAVMLLSTAVGATMRAFSGFGSGLLLAPVFNLYLSPADVVVVVVAINLLGTFQMLPAIWKEIDWSLVFRMVPPALVGVPLGWLLLNVLDPIVVRRLVCLVVILLALLLLSGWVYRGARGRVQDSVAGVSSGILTGVAGIGGPPFILYMLSAPNYTPSSFRTFFTVYFAFAQSFALTVLFLDGAMGLKQLAYVGTLFPVYVVATALGSYLFVRALKRRAHQIKRISLLLLLAIGIIVLFL</sequence>
<feature type="transmembrane region" description="Helical" evidence="8">
    <location>
        <begin position="175"/>
        <end position="197"/>
    </location>
</feature>
<dbReference type="PANTHER" id="PTHR30269">
    <property type="entry name" value="TRANSMEMBRANE PROTEIN YFCA"/>
    <property type="match status" value="1"/>
</dbReference>
<accession>A0ABY4AJW5</accession>
<keyword evidence="6 8" id="KW-1133">Transmembrane helix</keyword>
<feature type="transmembrane region" description="Helical" evidence="8">
    <location>
        <begin position="80"/>
        <end position="98"/>
    </location>
</feature>
<dbReference type="PANTHER" id="PTHR30269:SF37">
    <property type="entry name" value="MEMBRANE TRANSPORTER PROTEIN"/>
    <property type="match status" value="1"/>
</dbReference>
<feature type="transmembrane region" description="Helical" evidence="8">
    <location>
        <begin position="140"/>
        <end position="163"/>
    </location>
</feature>
<dbReference type="RefSeq" id="WP_243478766.1">
    <property type="nucleotide sequence ID" value="NZ_CP063982.1"/>
</dbReference>
<gene>
    <name evidence="9" type="ORF">DHf2319_13210</name>
</gene>
<evidence type="ECO:0000256" key="8">
    <source>
        <dbReference type="RuleBase" id="RU363041"/>
    </source>
</evidence>